<protein>
    <submittedName>
        <fullName evidence="1">Hypothethical protein</fullName>
    </submittedName>
</protein>
<organism evidence="1">
    <name type="scientific">Ralstonia solanacearum</name>
    <name type="common">Pseudomonas solanacearum</name>
    <dbReference type="NCBI Taxonomy" id="305"/>
    <lineage>
        <taxon>Bacteria</taxon>
        <taxon>Pseudomonadati</taxon>
        <taxon>Pseudomonadota</taxon>
        <taxon>Betaproteobacteria</taxon>
        <taxon>Burkholderiales</taxon>
        <taxon>Burkholderiaceae</taxon>
        <taxon>Ralstonia</taxon>
        <taxon>Ralstonia solanacearum species complex</taxon>
    </lineage>
</organism>
<evidence type="ECO:0000313" key="1">
    <source>
        <dbReference type="EMBL" id="CUV44893.1"/>
    </source>
</evidence>
<proteinExistence type="predicted"/>
<gene>
    <name evidence="1" type="ORF">TO10_v1_200032</name>
</gene>
<reference evidence="1" key="1">
    <citation type="submission" date="2015-10" db="EMBL/GenBank/DDBJ databases">
        <authorList>
            <person name="Gilbert D.G."/>
        </authorList>
    </citation>
    <scope>NUCLEOTIDE SEQUENCE</scope>
    <source>
        <strain evidence="1">Phyl III-seqv23</strain>
    </source>
</reference>
<accession>A0A0S4WDL4</accession>
<name>A0A0S4WDL4_RALSL</name>
<sequence length="148" mass="16406">MLLTEFGCEESQAVRRHLVHPYQPWRYVAITVESPCFLIERDRGDRGADSLLSAYLVPSAEELLQIVEYLGHGACRVYKVVLAGKAERRSQLDPITALHSYTAGGVQWFSCEGQDGAIHPCLPGQPKADTGAVWVTEWRASVRSVSYG</sequence>
<dbReference type="AlphaFoldDB" id="A0A0S4WDL4"/>
<dbReference type="EMBL" id="LN899827">
    <property type="protein sequence ID" value="CUV44893.1"/>
    <property type="molecule type" value="Genomic_DNA"/>
</dbReference>